<dbReference type="GO" id="GO:0005524">
    <property type="term" value="F:ATP binding"/>
    <property type="evidence" value="ECO:0007669"/>
    <property type="project" value="UniProtKB-KW"/>
</dbReference>
<dbReference type="SUPFAM" id="SSF56672">
    <property type="entry name" value="DNA/RNA polymerases"/>
    <property type="match status" value="1"/>
</dbReference>
<evidence type="ECO:0000256" key="30">
    <source>
        <dbReference type="ARBA" id="ARBA00034108"/>
    </source>
</evidence>
<keyword evidence="26" id="KW-0693">Viral RNA replication</keyword>
<feature type="region of interest" description="Disordered" evidence="34">
    <location>
        <begin position="2790"/>
        <end position="2855"/>
    </location>
</feature>
<dbReference type="Pfam" id="PF00680">
    <property type="entry name" value="RdRP_1"/>
    <property type="match status" value="1"/>
</dbReference>
<dbReference type="Pfam" id="PF00271">
    <property type="entry name" value="Helicase_C"/>
    <property type="match status" value="1"/>
</dbReference>
<evidence type="ECO:0000256" key="34">
    <source>
        <dbReference type="SAM" id="MobiDB-lite"/>
    </source>
</evidence>
<dbReference type="PROSITE" id="PS51436">
    <property type="entry name" value="POTYVIRUS_NIA_PRO"/>
    <property type="match status" value="1"/>
</dbReference>
<feature type="domain" description="Peptidase S30" evidence="40">
    <location>
        <begin position="154"/>
        <end position="300"/>
    </location>
</feature>
<dbReference type="InterPro" id="IPR031159">
    <property type="entry name" value="HC_PRO_CPD_dom"/>
</dbReference>
<dbReference type="GO" id="GO:0016818">
    <property type="term" value="F:hydrolase activity, acting on acid anhydrides, in phosphorus-containing anhydrides"/>
    <property type="evidence" value="ECO:0007669"/>
    <property type="project" value="InterPro"/>
</dbReference>
<dbReference type="InterPro" id="IPR001456">
    <property type="entry name" value="HC-pro"/>
</dbReference>
<dbReference type="InterPro" id="IPR001592">
    <property type="entry name" value="Poty_coat"/>
</dbReference>
<dbReference type="InterPro" id="IPR002540">
    <property type="entry name" value="Pept_S30_P1_potyvir"/>
</dbReference>
<dbReference type="GO" id="GO:0019029">
    <property type="term" value="C:helical viral capsid"/>
    <property type="evidence" value="ECO:0007669"/>
    <property type="project" value="UniProtKB-KW"/>
</dbReference>
<evidence type="ECO:0000256" key="22">
    <source>
        <dbReference type="ARBA" id="ARBA00022806"/>
    </source>
</evidence>
<dbReference type="Pfam" id="PF00270">
    <property type="entry name" value="DEAD"/>
    <property type="match status" value="1"/>
</dbReference>
<keyword evidence="14" id="KW-1048">Host nucleus</keyword>
<evidence type="ECO:0000256" key="17">
    <source>
        <dbReference type="ARBA" id="ARBA00022670"/>
    </source>
</evidence>
<evidence type="ECO:0000259" key="40">
    <source>
        <dbReference type="PROSITE" id="PS51871"/>
    </source>
</evidence>
<keyword evidence="7" id="KW-0941">Suppressor of RNA silencing</keyword>
<evidence type="ECO:0000256" key="31">
    <source>
        <dbReference type="ARBA" id="ARBA00045403"/>
    </source>
</evidence>
<dbReference type="InterPro" id="IPR001730">
    <property type="entry name" value="Potyv_NIa-pro_dom"/>
</dbReference>
<dbReference type="InterPro" id="IPR001650">
    <property type="entry name" value="Helicase_C-like"/>
</dbReference>
<evidence type="ECO:0000313" key="41">
    <source>
        <dbReference type="EMBL" id="CAB43195.2"/>
    </source>
</evidence>
<dbReference type="GO" id="GO:0042025">
    <property type="term" value="C:host cell nucleus"/>
    <property type="evidence" value="ECO:0007669"/>
    <property type="project" value="UniProtKB-SubCell"/>
</dbReference>
<accession>Q9WID3</accession>
<dbReference type="InterPro" id="IPR039560">
    <property type="entry name" value="Potyvirid-P3"/>
</dbReference>
<dbReference type="SMART" id="SM00490">
    <property type="entry name" value="HELICc"/>
    <property type="match status" value="1"/>
</dbReference>
<dbReference type="PRINTS" id="PR00966">
    <property type="entry name" value="NIAPOTYPTASE"/>
</dbReference>
<keyword evidence="13 41" id="KW-0167">Capsid protein</keyword>
<evidence type="ECO:0000256" key="33">
    <source>
        <dbReference type="RuleBase" id="RU003351"/>
    </source>
</evidence>
<dbReference type="GO" id="GO:0004386">
    <property type="term" value="F:helicase activity"/>
    <property type="evidence" value="ECO:0007669"/>
    <property type="project" value="UniProtKB-KW"/>
</dbReference>
<sequence>MAAQVIFSYLKSGSGVTTDACRAQAMQFTFGSFTPGKVNWNTLSSAMIEEYETRQESFELACEKFRKERTDMRIVRRKETFQYSPKTKYQLKGARRKERKEEQERKFLASSDTIVARIVFPPEAMKVEAPVEPIRFPPVVVRKVRKQPRPNITRVSTGSFSLFIKELVNTCDDRQIPLEMIANKRERVHVRIRRFTPSHRCAQVKTLHHRGIYQNVDFECPIALKSLFGLIAQHAWKGQDVDELKISIGDSGLCIPHGKLIGRVLSGDSDFFTVRGRYGSLLIDSQAYLPKKIISRINHYSAGELFWKGFDREFKTHRTTPVIHAGMNTMNVEECGSVAAIVCQALMPCCRITCTVCAKANVDQGTSGLQERLIHSLETGIKELEDRYKSFPHAAQLLKGHLSSYKKPNPNHEATSKVQFLIGDRKEQPFSYILEVNEVLIRGGRATSEEFSRASDCLLELARFHKNRVESLKKGSLHLFRNKVTSKSHINPSLMCDNQLDANGNFIWGKRGYHAKRFFSNYFELIQPTDGYDKYVIRKFPNGTRKLATIGNLILSTNLDQLRKQLEGESIEAMPLTQQCVSKRYESFIHPCCCVTYDDGSPVLSEFKAPTKNHLVLGNTGDSKYLDLPAEISENLYIAKEGYCYVNIFLAMLVDVDEKDAKDFTKWVRDIIVQQLGQWPTMTDVALACYQLSVLFPSTRSAELPRILVDHKTMTMHVIDSFGSLTTGYHVLKANTTSQLILFASDTLESEMKMYRVGGEETQSIPGFKTRLMRSVYRPSVFEQLMIDEPLTLTLALASPTLLNEFYTNGSLYEAMEFVGHTQMPVRVAVTKILELAQKVNRAESIYEQASLISNHLSELHGIIDQMPCRSASICCVLEFLLTSQLDTECDGELNAIGFRTLKHKSLHIMEKIYKEDLRALWCELSWSEKLRFKLHVLRSRKQYIRDSREIISGTLKEALHCSTRFVQEKIVLIPTPLRYVSGKIGCGIAKVRKNVWSIIYGRAVHNFRDALRFIHTLAILSILLTVYTNIVDIKNKHKKMNLLHIEEQEMKIQSRINKHYNDLTLLHNSPPSEVEFIQYVREHDPSALAYWSTQEKSVDHQASKRPSEAKLEQIVAFVALMMMVFDTDRSDCVYKVLNKLRNVMGVVDNDAVNHQSLDTILENFDERDEMIEFEITAPDAKSIAYKSSTFQVWWDNQLALNNVISHYRTEGHFVEFTRDTSAQVASDIANSDMKDFLVRGAVGSGKSTGLPSALCKRGRVLLLEPTRPLAENVHAQLSASPFHLNPTLMMRNKSVFGSTPITVMTSGYALHYLANDAQRLKEFSFILFDECHVLDASAMAFKSLLVDREFEGKILKVSATPPGRETEFSTQYPVQLKTEEHLSFQQFVDAQGTGVNADVTSIADNILVYVSSYNEVDQLSKLLTDKKFKVTKVDGRTMKSGATEIKTVGSKHRKHFIVATNIIENGVTIDIEAVVDFGLKVSAVVDADLRMVRILKVHSIMEKNSALGRVGRTKPGCALRIGHTNKGVEAIPTMIANEAAFLCLIYGLPVMTAQVSTSLISNCTVQQARTMALFELPFYFTQDYVSADGSLHPAIHALLRIQLRESEILLNNFQYHTQQSASGCQCASTTNAPKQLDMDPDVKLSFYVKEVPEELYEKLWHCVQENKGDAGFKKLRTHNAAKIAHKLRTDDMAIQRTILLIDQLIANEMQKKEHFDSLVNANTSSLSFTLQSVSNLIRSRHARIFGANPSVLHAARAQLVEFNNLHSDEIHEVCHQYMPLRDHIIDCGAMETVMHQSTDGISKCLKLKGTWNGSLITRDVLIAAGVACGGAWMIYQYFIDNERVDHQAQKKNKRQKQKLKFRDAHDQKVGRIIVDDDSGAVEHFFGSAYTKKGKSKGKTHGMGKKNRRFVNMYGFDPTEYSFIRFVDPVTGEMLDESVMADVMLVQEHFNDLRFEYLGDDKIESARLYSNPGIQAYFVKDKVSPVLKVDLTQHVPLKVCDNSSTIAGFPEREGEFRQTGQATKVNYDELPSREGVEHEARSLNRGLRDHNQVSKLICKLENDSDDCVTSIHGVGFGSIIITNRHLLKRNNGTLRVKTAHGDFKVANTKEMKVFPVEKHDILLIRLPKDFPPFPVKSKFREPKVNDSICLVGTNFQEKFLSSLISADSTTSPVSGSKFWRHWIDTKDGHCGLPLVARDDGAIVGFHSLTSINTEQNYFAAVPEAFMELIAQVETLEWRKSWVYNPNEIGWGSLKLKSDQPTGMFKIEKLIEDIQSAFVREQASDKWLYAQFQGFLKAVPKSESQLVPKHIVKGPCPLFHLYLSTHREARQFFQPFMGAYGKSRLNRIAYAKDILKYSTEIEVGKVDTCALELPVDDVIADLHAVKFDTCNYVTDEEEIFQSLNMKAAVGALYKGKKREYFETYTQQDKERILFESCLRLYKGNLGVWNGSIKAELRPIEKVRANKTRTFTAAPLDTLLAGKVCVDDFNNQFYSKHTLAPWSVGISKFSGGWDRLLRKLPDGWIYCSADGSRFDSSLTPYLINAVASIRLKFMEPWGIGEQMLMRNLYAEIIYTPILTADGTIVKKSKGNNSGQPSTVVDNTLMVLVAMKYSLRRLGIIIRIKNDRGVFFANGDDLIVSVPPSDEWILDSLQDRSSELGLSYDFNERTTDRSELWFMSHQGILIENQYIPKLEPERIVSILEWDRAEQPEHRLEAICASMIEAWGHKELLYEIRLFYKWVIEQAPYSQIVSEGKAPYISETALRCLNMSEHGENDINPYLRALIEGAKREELDDDGGEVAHQAGESVDAGSVKGEDSSSKSADKQATEKKNKVSGQAQPQSRQSEMEVPQVRDRDVNVGTSGTFTIPRLKGIFSKLTIPKVKTKAVVNLEHLLDYAPDQIHLSNTRALQSQFASWYEGVKNDYDVTDEQMQIILNGLMVWCIENGTSPNINGYWVMMDGDEQVEYPIKPLIDHAKPSFRQIMAHFSNLAEAYIEKRNSEKPYMPRYGLQRNLTDMSLARYAFDLYEMTSKTPVRAREAHIQMKAAALRGVSNRMFGLDGRVGTQEEDTERHTAEDVNRNMHNLLGVRGL</sequence>
<evidence type="ECO:0000259" key="35">
    <source>
        <dbReference type="PROSITE" id="PS50507"/>
    </source>
</evidence>
<keyword evidence="17" id="KW-0645">Protease</keyword>
<name>Q9WID3_9POTV</name>
<evidence type="ECO:0000256" key="26">
    <source>
        <dbReference type="ARBA" id="ARBA00022953"/>
    </source>
</evidence>
<dbReference type="SUPFAM" id="SSF50494">
    <property type="entry name" value="Trypsin-like serine proteases"/>
    <property type="match status" value="1"/>
</dbReference>
<evidence type="ECO:0000256" key="11">
    <source>
        <dbReference type="ARBA" id="ARBA00022520"/>
    </source>
</evidence>
<comment type="catalytic activity">
    <reaction evidence="1">
        <text>Hydrolyzes glutaminyl bonds, and activity is further restricted by preferences for the amino acids in P6 - P1' that vary with the species of potyvirus, e.g. Glu-Xaa-Xaa-Tyr-Xaa-Gln-|-(Ser or Gly) for the enzyme from tobacco etch virus. The natural substrate is the viral polyprotein, but other proteins and oligopeptides containing the appropriate consensus sequence are also cleaved.</text>
        <dbReference type="EC" id="3.4.22.44"/>
    </reaction>
</comment>
<reference evidence="41 42" key="1">
    <citation type="journal article" date="1999" name="Arch. Virol.">
        <title>Determination of 3'-terminal nucleotide sequence of pepper vein banding virus RNA and expression of its coat protein in Escherichia coli.</title>
        <authorList>
            <person name="Joseph J."/>
            <person name="Savithri H.S."/>
        </authorList>
    </citation>
    <scope>NUCLEOTIDE SEQUENCE [LARGE SCALE GENOMIC DNA]</scope>
</reference>
<evidence type="ECO:0000256" key="27">
    <source>
        <dbReference type="ARBA" id="ARBA00023280"/>
    </source>
</evidence>
<keyword evidence="10" id="KW-1139">Helical capsid protein</keyword>
<keyword evidence="8" id="KW-0696">RNA-directed RNA polymerase</keyword>
<evidence type="ECO:0000256" key="20">
    <source>
        <dbReference type="ARBA" id="ARBA00022741"/>
    </source>
</evidence>
<dbReference type="InterPro" id="IPR043502">
    <property type="entry name" value="DNA/RNA_pol_sf"/>
</dbReference>
<evidence type="ECO:0000256" key="16">
    <source>
        <dbReference type="ARBA" id="ARBA00022632"/>
    </source>
</evidence>
<comment type="subcellular location">
    <subcellularLocation>
        <location evidence="30">Host cytoplasmic vesicle</location>
    </subcellularLocation>
    <subcellularLocation>
        <location evidence="3">Host nucleus</location>
    </subcellularLocation>
    <subcellularLocation>
        <location evidence="4">Virion</location>
    </subcellularLocation>
</comment>
<dbReference type="DisProt" id="DP04005"/>
<evidence type="ECO:0000256" key="10">
    <source>
        <dbReference type="ARBA" id="ARBA00022497"/>
    </source>
</evidence>
<keyword evidence="22" id="KW-0347">Helicase</keyword>
<evidence type="ECO:0000256" key="3">
    <source>
        <dbReference type="ARBA" id="ARBA00004147"/>
    </source>
</evidence>
<evidence type="ECO:0000256" key="29">
    <source>
        <dbReference type="ARBA" id="ARBA00029422"/>
    </source>
</evidence>
<feature type="domain" description="Peptidase C4" evidence="38">
    <location>
        <begin position="2040"/>
        <end position="2257"/>
    </location>
</feature>
<comment type="function">
    <text evidence="29">Has helicase activity. It may be involved in replication.</text>
</comment>
<dbReference type="InterPro" id="IPR011545">
    <property type="entry name" value="DEAD/DEAH_box_helicase_dom"/>
</dbReference>
<dbReference type="Gene3D" id="3.90.70.150">
    <property type="entry name" value="Helper component proteinase"/>
    <property type="match status" value="1"/>
</dbReference>
<keyword evidence="15" id="KW-0945">Host-virus interaction</keyword>
<evidence type="ECO:0000256" key="24">
    <source>
        <dbReference type="ARBA" id="ARBA00022840"/>
    </source>
</evidence>
<evidence type="ECO:0000259" key="38">
    <source>
        <dbReference type="PROSITE" id="PS51436"/>
    </source>
</evidence>
<evidence type="ECO:0000256" key="4">
    <source>
        <dbReference type="ARBA" id="ARBA00004328"/>
    </source>
</evidence>
<evidence type="ECO:0000256" key="21">
    <source>
        <dbReference type="ARBA" id="ARBA00022801"/>
    </source>
</evidence>
<evidence type="ECO:0000256" key="18">
    <source>
        <dbReference type="ARBA" id="ARBA00022679"/>
    </source>
</evidence>
<evidence type="ECO:0000256" key="13">
    <source>
        <dbReference type="ARBA" id="ARBA00022561"/>
    </source>
</evidence>
<evidence type="ECO:0000256" key="6">
    <source>
        <dbReference type="ARBA" id="ARBA00020107"/>
    </source>
</evidence>
<dbReference type="SMART" id="SM00487">
    <property type="entry name" value="DEXDc"/>
    <property type="match status" value="1"/>
</dbReference>
<dbReference type="PROSITE" id="PS51871">
    <property type="entry name" value="PV_P1_PRO"/>
    <property type="match status" value="1"/>
</dbReference>
<dbReference type="PROSITE" id="PS51192">
    <property type="entry name" value="HELICASE_ATP_BIND_1"/>
    <property type="match status" value="1"/>
</dbReference>
<evidence type="ECO:0000259" key="37">
    <source>
        <dbReference type="PROSITE" id="PS51194"/>
    </source>
</evidence>
<feature type="domain" description="Helicase C-terminal" evidence="37">
    <location>
        <begin position="1399"/>
        <end position="1557"/>
    </location>
</feature>
<keyword evidence="18" id="KW-0808">Transferase</keyword>
<evidence type="ECO:0000256" key="14">
    <source>
        <dbReference type="ARBA" id="ARBA00022562"/>
    </source>
</evidence>
<dbReference type="Pfam" id="PF00851">
    <property type="entry name" value="Peptidase_C6"/>
    <property type="match status" value="1"/>
</dbReference>
<evidence type="ECO:0000256" key="2">
    <source>
        <dbReference type="ARBA" id="ARBA00001848"/>
    </source>
</evidence>
<dbReference type="Pfam" id="PF00767">
    <property type="entry name" value="Poty_coat"/>
    <property type="match status" value="1"/>
</dbReference>
<dbReference type="PROSITE" id="PS51194">
    <property type="entry name" value="HELICASE_CTER"/>
    <property type="match status" value="1"/>
</dbReference>
<comment type="function">
    <text evidence="28">Involved in aphid transmission, cell-to-cell and systemis movement, encapsidation of the viral RNA and in the regulation of viral RNA amplification.</text>
</comment>
<dbReference type="InterPro" id="IPR043504">
    <property type="entry name" value="Peptidase_S1_PA_chymotrypsin"/>
</dbReference>
<dbReference type="GO" id="GO:0003723">
    <property type="term" value="F:RNA binding"/>
    <property type="evidence" value="ECO:0007669"/>
    <property type="project" value="InterPro"/>
</dbReference>
<keyword evidence="21" id="KW-0378">Hydrolase</keyword>
<dbReference type="Proteomes" id="UP000203067">
    <property type="component" value="Segment"/>
</dbReference>
<comment type="catalytic activity">
    <reaction evidence="2">
        <text>Hydrolyzes a Gly-|-Gly bond at its own C-terminus, commonly in the sequence -Tyr-Xaa-Val-Gly-|-Gly, in the processing of the potyviral polyprotein.</text>
        <dbReference type="EC" id="3.4.22.45"/>
    </reaction>
</comment>
<dbReference type="PANTHER" id="PTHR43519">
    <property type="entry name" value="ATP-DEPENDENT RNA HELICASE HRPB"/>
    <property type="match status" value="1"/>
</dbReference>
<dbReference type="GO" id="GO:0052170">
    <property type="term" value="P:symbiont-mediated suppression of host innate immune response"/>
    <property type="evidence" value="ECO:0007669"/>
    <property type="project" value="UniProtKB-KW"/>
</dbReference>
<dbReference type="GO" id="GO:0004197">
    <property type="term" value="F:cysteine-type endopeptidase activity"/>
    <property type="evidence" value="ECO:0007669"/>
    <property type="project" value="InterPro"/>
</dbReference>
<dbReference type="PROSITE" id="PS51744">
    <property type="entry name" value="HC_PRO_CPD"/>
    <property type="match status" value="1"/>
</dbReference>
<feature type="compositionally biased region" description="Polar residues" evidence="34">
    <location>
        <begin position="2832"/>
        <end position="2842"/>
    </location>
</feature>
<dbReference type="Gene3D" id="3.40.50.300">
    <property type="entry name" value="P-loop containing nucleotide triphosphate hydrolases"/>
    <property type="match status" value="2"/>
</dbReference>
<evidence type="ECO:0000256" key="8">
    <source>
        <dbReference type="ARBA" id="ARBA00022484"/>
    </source>
</evidence>
<feature type="domain" description="Peptidase C6" evidence="39">
    <location>
        <begin position="636"/>
        <end position="758"/>
    </location>
</feature>
<keyword evidence="19" id="KW-0548">Nucleotidyltransferase</keyword>
<evidence type="ECO:0000259" key="36">
    <source>
        <dbReference type="PROSITE" id="PS51192"/>
    </source>
</evidence>
<feature type="domain" description="RdRp catalytic" evidence="35">
    <location>
        <begin position="2522"/>
        <end position="2647"/>
    </location>
</feature>
<keyword evidence="42" id="KW-1185">Reference proteome</keyword>
<protein>
    <recommendedName>
        <fullName evidence="6">Genome polyprotein</fullName>
    </recommendedName>
</protein>
<evidence type="ECO:0000256" key="25">
    <source>
        <dbReference type="ARBA" id="ARBA00022844"/>
    </source>
</evidence>
<feature type="active site" description="For helper component proteinase activity" evidence="32">
    <location>
        <position position="717"/>
    </location>
</feature>
<evidence type="ECO:0000256" key="9">
    <source>
        <dbReference type="ARBA" id="ARBA00022488"/>
    </source>
</evidence>
<dbReference type="GO" id="GO:0003968">
    <property type="term" value="F:RNA-directed RNA polymerase activity"/>
    <property type="evidence" value="ECO:0007669"/>
    <property type="project" value="UniProtKB-KW"/>
</dbReference>
<evidence type="ECO:0000256" key="12">
    <source>
        <dbReference type="ARBA" id="ARBA00022553"/>
    </source>
</evidence>
<evidence type="ECO:0000313" key="42">
    <source>
        <dbReference type="Proteomes" id="UP000203067"/>
    </source>
</evidence>
<dbReference type="PANTHER" id="PTHR43519:SF1">
    <property type="entry name" value="ATP-DEPENDENT RNA HELICASE HRPB"/>
    <property type="match status" value="1"/>
</dbReference>
<evidence type="ECO:0000256" key="1">
    <source>
        <dbReference type="ARBA" id="ARBA00000785"/>
    </source>
</evidence>
<evidence type="ECO:0000259" key="39">
    <source>
        <dbReference type="PROSITE" id="PS51744"/>
    </source>
</evidence>
<feature type="domain" description="Helicase ATP-binding" evidence="36">
    <location>
        <begin position="1228"/>
        <end position="1380"/>
    </location>
</feature>
<dbReference type="InterPro" id="IPR043128">
    <property type="entry name" value="Rev_trsase/Diguanyl_cyclase"/>
</dbReference>
<dbReference type="EMBL" id="AJ237843">
    <property type="protein sequence ID" value="CAB43195.2"/>
    <property type="molecule type" value="Genomic_RNA"/>
</dbReference>
<evidence type="ECO:0000256" key="23">
    <source>
        <dbReference type="ARBA" id="ARBA00022807"/>
    </source>
</evidence>
<dbReference type="InterPro" id="IPR042308">
    <property type="entry name" value="HC_PRO_CPD_sf"/>
</dbReference>
<organism evidence="41 42">
    <name type="scientific">Chilli veinal mottle virus</name>
    <dbReference type="NCBI Taxonomy" id="52280"/>
    <lineage>
        <taxon>Viruses</taxon>
        <taxon>Riboviria</taxon>
        <taxon>Orthornavirae</taxon>
        <taxon>Pisuviricota</taxon>
        <taxon>Stelpaviricetes</taxon>
        <taxon>Patatavirales</taxon>
        <taxon>Potyviridae</taxon>
        <taxon>Potyvirus</taxon>
        <taxon>Potyvirus capsivenamaculae</taxon>
    </lineage>
</organism>
<dbReference type="GO" id="GO:0005198">
    <property type="term" value="F:structural molecule activity"/>
    <property type="evidence" value="ECO:0007669"/>
    <property type="project" value="InterPro"/>
</dbReference>
<dbReference type="InterPro" id="IPR001205">
    <property type="entry name" value="RNA-dir_pol_C"/>
</dbReference>
<keyword evidence="16" id="KW-1090">Inhibition of host innate immune response by virus</keyword>
<evidence type="ECO:0000256" key="19">
    <source>
        <dbReference type="ARBA" id="ARBA00022695"/>
    </source>
</evidence>
<dbReference type="InterPro" id="IPR013648">
    <property type="entry name" value="PP_Potyviridae"/>
</dbReference>
<feature type="compositionally biased region" description="Basic and acidic residues" evidence="34">
    <location>
        <begin position="2812"/>
        <end position="2830"/>
    </location>
</feature>
<comment type="function">
    <text evidence="31">Mediates the cap-independent, EIF4E-dependent translation of viral genomic RNAs. Binds to the cap-binding site of host EIF4E and thus interferes with the host EIF4E-dependent mRNA export and translation. VPg-RNA directly binds EIF4E and is a template for transcription. Also forms trimeric complexes with EIF4E-EIF4G, which are templates for translation.</text>
</comment>
<evidence type="ECO:0000256" key="15">
    <source>
        <dbReference type="ARBA" id="ARBA00022581"/>
    </source>
</evidence>
<keyword evidence="24" id="KW-0067">ATP-binding</keyword>
<dbReference type="PROSITE" id="PS50507">
    <property type="entry name" value="RDRP_SSRNA_POS"/>
    <property type="match status" value="1"/>
</dbReference>
<keyword evidence="11" id="KW-0191">Covalent protein-RNA linkage</keyword>
<keyword evidence="27" id="KW-0899">Viral immunoevasion</keyword>
<comment type="similarity">
    <text evidence="5 33">Belongs to the potyviridae genome polyprotein family.</text>
</comment>
<feature type="active site" description="For helper component proteinase activity" evidence="32">
    <location>
        <position position="644"/>
    </location>
</feature>
<dbReference type="KEGG" id="vg:2943177"/>
<dbReference type="InterPro" id="IPR027417">
    <property type="entry name" value="P-loop_NTPase"/>
</dbReference>
<keyword evidence="20" id="KW-0547">Nucleotide-binding</keyword>
<dbReference type="Gene3D" id="2.40.10.10">
    <property type="entry name" value="Trypsin-like serine proteases"/>
    <property type="match status" value="2"/>
</dbReference>
<dbReference type="GO" id="GO:0006351">
    <property type="term" value="P:DNA-templated transcription"/>
    <property type="evidence" value="ECO:0007669"/>
    <property type="project" value="InterPro"/>
</dbReference>
<keyword evidence="12" id="KW-0597">Phosphoprotein</keyword>
<proteinExistence type="inferred from homology"/>
<dbReference type="Pfam" id="PF08440">
    <property type="entry name" value="Poty_PP"/>
    <property type="match status" value="1"/>
</dbReference>
<dbReference type="InterPro" id="IPR007094">
    <property type="entry name" value="RNA-dir_pol_PSvirus"/>
</dbReference>
<dbReference type="InterPro" id="IPR009003">
    <property type="entry name" value="Peptidase_S1_PA"/>
</dbReference>
<dbReference type="RefSeq" id="NP_982308.1">
    <property type="nucleotide sequence ID" value="NC_005778.1"/>
</dbReference>
<dbReference type="SUPFAM" id="SSF52540">
    <property type="entry name" value="P-loop containing nucleoside triphosphate hydrolases"/>
    <property type="match status" value="2"/>
</dbReference>
<dbReference type="Pfam" id="PF13608">
    <property type="entry name" value="Potyvirid-P3"/>
    <property type="match status" value="1"/>
</dbReference>
<dbReference type="Pfam" id="PF01577">
    <property type="entry name" value="Peptidase_S30"/>
    <property type="match status" value="1"/>
</dbReference>
<dbReference type="GeneID" id="2943177"/>
<dbReference type="GO" id="GO:0006508">
    <property type="term" value="P:proteolysis"/>
    <property type="evidence" value="ECO:0007669"/>
    <property type="project" value="UniProtKB-KW"/>
</dbReference>
<evidence type="ECO:0000256" key="32">
    <source>
        <dbReference type="PROSITE-ProRule" id="PRU01080"/>
    </source>
</evidence>
<dbReference type="GO" id="GO:0044161">
    <property type="term" value="C:host cell cytoplasmic vesicle"/>
    <property type="evidence" value="ECO:0007669"/>
    <property type="project" value="UniProtKB-SubCell"/>
</dbReference>
<dbReference type="Gene3D" id="3.30.70.270">
    <property type="match status" value="1"/>
</dbReference>
<keyword evidence="23" id="KW-0788">Thiol protease</keyword>
<keyword evidence="9" id="KW-1036">Host cytoplasmic vesicle</keyword>
<dbReference type="GO" id="GO:0039694">
    <property type="term" value="P:viral RNA genome replication"/>
    <property type="evidence" value="ECO:0007669"/>
    <property type="project" value="InterPro"/>
</dbReference>
<dbReference type="Pfam" id="PF00863">
    <property type="entry name" value="Peptidase_C4"/>
    <property type="match status" value="1"/>
</dbReference>
<dbReference type="CDD" id="cd23175">
    <property type="entry name" value="ps-ssRNAv_Potyviridae_RdRp"/>
    <property type="match status" value="1"/>
</dbReference>
<evidence type="ECO:0000256" key="28">
    <source>
        <dbReference type="ARBA" id="ARBA00029405"/>
    </source>
</evidence>
<evidence type="ECO:0000256" key="7">
    <source>
        <dbReference type="ARBA" id="ARBA00022463"/>
    </source>
</evidence>
<keyword evidence="25" id="KW-0946">Virion</keyword>
<dbReference type="InterPro" id="IPR014001">
    <property type="entry name" value="Helicase_ATP-bd"/>
</dbReference>
<evidence type="ECO:0000256" key="5">
    <source>
        <dbReference type="ARBA" id="ARBA00006064"/>
    </source>
</evidence>